<dbReference type="RefSeq" id="WP_129609520.1">
    <property type="nucleotide sequence ID" value="NZ_UWOC01000151.1"/>
</dbReference>
<reference evidence="3" key="1">
    <citation type="submission" date="2018-10" db="EMBL/GenBank/DDBJ databases">
        <authorList>
            <person name="Peiro R."/>
            <person name="Begona"/>
            <person name="Cbmso G."/>
            <person name="Lopez M."/>
            <person name="Gonzalez S."/>
            <person name="Sacristan E."/>
            <person name="Castillo E."/>
        </authorList>
    </citation>
    <scope>NUCLEOTIDE SEQUENCE [LARGE SCALE GENOMIC DNA]</scope>
</reference>
<evidence type="ECO:0000256" key="1">
    <source>
        <dbReference type="SAM" id="MobiDB-lite"/>
    </source>
</evidence>
<evidence type="ECO:0008006" key="4">
    <source>
        <dbReference type="Google" id="ProtNLM"/>
    </source>
</evidence>
<evidence type="ECO:0000313" key="3">
    <source>
        <dbReference type="Proteomes" id="UP000289200"/>
    </source>
</evidence>
<name>A0A3S4BGZ9_9BRAD</name>
<accession>A0A3S4BGZ9</accession>
<dbReference type="EMBL" id="UWOC01000151">
    <property type="protein sequence ID" value="VCU09692.1"/>
    <property type="molecule type" value="Genomic_DNA"/>
</dbReference>
<dbReference type="Proteomes" id="UP000289200">
    <property type="component" value="Unassembled WGS sequence"/>
</dbReference>
<protein>
    <recommendedName>
        <fullName evidence="4">HTH hxlR-type domain-containing protein</fullName>
    </recommendedName>
</protein>
<comment type="caution">
    <text evidence="2">The sequence shown here is derived from an EMBL/GenBank/DDBJ whole genome shotgun (WGS) entry which is preliminary data.</text>
</comment>
<gene>
    <name evidence="2" type="ORF">RHODGE_RHODGE_02861</name>
</gene>
<feature type="compositionally biased region" description="Basic and acidic residues" evidence="1">
    <location>
        <begin position="1"/>
        <end position="10"/>
    </location>
</feature>
<proteinExistence type="predicted"/>
<sequence length="144" mass="15055">MTDPTTEGRRRLARRAATLPPPGSPAAHLVRTLSPAARHVLVALLGGPLVRQPRGWCGRGRYAPVCLPATLDGLVRQALVITALGGEMQARLTPHGREVAAAIAADMHEALTAAGEIGRLWLANRQASAAADAAAARRRLVAAE</sequence>
<feature type="region of interest" description="Disordered" evidence="1">
    <location>
        <begin position="1"/>
        <end position="25"/>
    </location>
</feature>
<dbReference type="AlphaFoldDB" id="A0A3S4BGZ9"/>
<organism evidence="2 3">
    <name type="scientific">Rhodoplanes serenus</name>
    <dbReference type="NCBI Taxonomy" id="200615"/>
    <lineage>
        <taxon>Bacteria</taxon>
        <taxon>Pseudomonadati</taxon>
        <taxon>Pseudomonadota</taxon>
        <taxon>Alphaproteobacteria</taxon>
        <taxon>Hyphomicrobiales</taxon>
        <taxon>Nitrobacteraceae</taxon>
        <taxon>Rhodoplanes</taxon>
    </lineage>
</organism>
<keyword evidence="3" id="KW-1185">Reference proteome</keyword>
<evidence type="ECO:0000313" key="2">
    <source>
        <dbReference type="EMBL" id="VCU09692.1"/>
    </source>
</evidence>